<gene>
    <name evidence="1" type="ORF">LZ016_10555</name>
</gene>
<evidence type="ECO:0000313" key="2">
    <source>
        <dbReference type="Proteomes" id="UP001203058"/>
    </source>
</evidence>
<sequence length="62" mass="7125">MFPHESAMFPNDSEYFLERAITERQMAKAAMHPRAIAAHEEMAQRYDALLEAHMRPSLHVAA</sequence>
<organism evidence="1 2">
    <name type="scientific">Sphingomonas telluris</name>
    <dbReference type="NCBI Taxonomy" id="2907998"/>
    <lineage>
        <taxon>Bacteria</taxon>
        <taxon>Pseudomonadati</taxon>
        <taxon>Pseudomonadota</taxon>
        <taxon>Alphaproteobacteria</taxon>
        <taxon>Sphingomonadales</taxon>
        <taxon>Sphingomonadaceae</taxon>
        <taxon>Sphingomonas</taxon>
    </lineage>
</organism>
<proteinExistence type="predicted"/>
<dbReference type="RefSeq" id="WP_241447333.1">
    <property type="nucleotide sequence ID" value="NZ_JAKZHW010000001.1"/>
</dbReference>
<comment type="caution">
    <text evidence="1">The sequence shown here is derived from an EMBL/GenBank/DDBJ whole genome shotgun (WGS) entry which is preliminary data.</text>
</comment>
<keyword evidence="2" id="KW-1185">Reference proteome</keyword>
<dbReference type="EMBL" id="JAKZHW010000001">
    <property type="protein sequence ID" value="MCH8616538.1"/>
    <property type="molecule type" value="Genomic_DNA"/>
</dbReference>
<dbReference type="Proteomes" id="UP001203058">
    <property type="component" value="Unassembled WGS sequence"/>
</dbReference>
<protein>
    <submittedName>
        <fullName evidence="1">Uncharacterized protein</fullName>
    </submittedName>
</protein>
<reference evidence="1 2" key="1">
    <citation type="submission" date="2022-03" db="EMBL/GenBank/DDBJ databases">
        <authorList>
            <person name="Jo J.-H."/>
            <person name="Im W.-T."/>
        </authorList>
    </citation>
    <scope>NUCLEOTIDE SEQUENCE [LARGE SCALE GENOMIC DNA]</scope>
    <source>
        <strain evidence="1 2">SM33</strain>
    </source>
</reference>
<evidence type="ECO:0000313" key="1">
    <source>
        <dbReference type="EMBL" id="MCH8616538.1"/>
    </source>
</evidence>
<accession>A0ABS9VNJ2</accession>
<name>A0ABS9VNJ2_9SPHN</name>